<dbReference type="PANTHER" id="PTHR13314">
    <property type="entry name" value="CALCIUM CHANNEL FLOWER HOMOLOG"/>
    <property type="match status" value="1"/>
</dbReference>
<keyword evidence="20" id="KW-1185">Reference proteome</keyword>
<comment type="caution">
    <text evidence="19">The sequence shown here is derived from an EMBL/GenBank/DDBJ whole genome shotgun (WGS) entry which is preliminary data.</text>
</comment>
<evidence type="ECO:0000256" key="15">
    <source>
        <dbReference type="ARBA" id="ARBA00034111"/>
    </source>
</evidence>
<dbReference type="GO" id="GO:0005262">
    <property type="term" value="F:calcium channel activity"/>
    <property type="evidence" value="ECO:0007669"/>
    <property type="project" value="UniProtKB-KW"/>
</dbReference>
<dbReference type="InterPro" id="IPR019365">
    <property type="entry name" value="TVP18/Ca-channel_flower"/>
</dbReference>
<feature type="transmembrane region" description="Helical" evidence="18">
    <location>
        <begin position="69"/>
        <end position="90"/>
    </location>
</feature>
<evidence type="ECO:0000256" key="8">
    <source>
        <dbReference type="ARBA" id="ARBA00022692"/>
    </source>
</evidence>
<evidence type="ECO:0000256" key="1">
    <source>
        <dbReference type="ARBA" id="ARBA00004644"/>
    </source>
</evidence>
<keyword evidence="12" id="KW-0966">Cell projection</keyword>
<protein>
    <recommendedName>
        <fullName evidence="3">Calcium channel flower</fullName>
    </recommendedName>
</protein>
<name>A0A8K0KB59_LADFU</name>
<dbReference type="Pfam" id="PF10233">
    <property type="entry name" value="Cg6151-P"/>
    <property type="match status" value="1"/>
</dbReference>
<keyword evidence="6" id="KW-0254">Endocytosis</keyword>
<dbReference type="EMBL" id="KZ308518">
    <property type="protein sequence ID" value="KAG8230936.1"/>
    <property type="molecule type" value="Genomic_DNA"/>
</dbReference>
<evidence type="ECO:0000313" key="19">
    <source>
        <dbReference type="EMBL" id="KAG8230936.1"/>
    </source>
</evidence>
<evidence type="ECO:0000256" key="2">
    <source>
        <dbReference type="ARBA" id="ARBA00010023"/>
    </source>
</evidence>
<keyword evidence="5" id="KW-0106">Calcium</keyword>
<reference evidence="19" key="2">
    <citation type="submission" date="2017-10" db="EMBL/GenBank/DDBJ databases">
        <title>Ladona fulva Genome sequencing and assembly.</title>
        <authorList>
            <person name="Murali S."/>
            <person name="Richards S."/>
            <person name="Bandaranaike D."/>
            <person name="Bellair M."/>
            <person name="Blankenburg K."/>
            <person name="Chao H."/>
            <person name="Dinh H."/>
            <person name="Doddapaneni H."/>
            <person name="Dugan-Rocha S."/>
            <person name="Elkadiri S."/>
            <person name="Gnanaolivu R."/>
            <person name="Hernandez B."/>
            <person name="Skinner E."/>
            <person name="Javaid M."/>
            <person name="Lee S."/>
            <person name="Li M."/>
            <person name="Ming W."/>
            <person name="Munidasa M."/>
            <person name="Muniz J."/>
            <person name="Nguyen L."/>
            <person name="Hughes D."/>
            <person name="Osuji N."/>
            <person name="Pu L.-L."/>
            <person name="Puazo M."/>
            <person name="Qu C."/>
            <person name="Quiroz J."/>
            <person name="Raj R."/>
            <person name="Weissenberger G."/>
            <person name="Xin Y."/>
            <person name="Zou X."/>
            <person name="Han Y."/>
            <person name="Worley K."/>
            <person name="Muzny D."/>
            <person name="Gibbs R."/>
        </authorList>
    </citation>
    <scope>NUCLEOTIDE SEQUENCE</scope>
    <source>
        <strain evidence="19">Sampled in the wild</strain>
    </source>
</reference>
<dbReference type="GO" id="GO:0030672">
    <property type="term" value="C:synaptic vesicle membrane"/>
    <property type="evidence" value="ECO:0007669"/>
    <property type="project" value="UniProtKB-SubCell"/>
</dbReference>
<evidence type="ECO:0000313" key="20">
    <source>
        <dbReference type="Proteomes" id="UP000792457"/>
    </source>
</evidence>
<evidence type="ECO:0000256" key="18">
    <source>
        <dbReference type="SAM" id="Phobius"/>
    </source>
</evidence>
<reference evidence="19" key="1">
    <citation type="submission" date="2013-04" db="EMBL/GenBank/DDBJ databases">
        <authorList>
            <person name="Qu J."/>
            <person name="Murali S.C."/>
            <person name="Bandaranaike D."/>
            <person name="Bellair M."/>
            <person name="Blankenburg K."/>
            <person name="Chao H."/>
            <person name="Dinh H."/>
            <person name="Doddapaneni H."/>
            <person name="Downs B."/>
            <person name="Dugan-Rocha S."/>
            <person name="Elkadiri S."/>
            <person name="Gnanaolivu R.D."/>
            <person name="Hernandez B."/>
            <person name="Javaid M."/>
            <person name="Jayaseelan J.C."/>
            <person name="Lee S."/>
            <person name="Li M."/>
            <person name="Ming W."/>
            <person name="Munidasa M."/>
            <person name="Muniz J."/>
            <person name="Nguyen L."/>
            <person name="Ongeri F."/>
            <person name="Osuji N."/>
            <person name="Pu L.-L."/>
            <person name="Puazo M."/>
            <person name="Qu C."/>
            <person name="Quiroz J."/>
            <person name="Raj R."/>
            <person name="Weissenberger G."/>
            <person name="Xin Y."/>
            <person name="Zou X."/>
            <person name="Han Y."/>
            <person name="Richards S."/>
            <person name="Worley K."/>
            <person name="Muzny D."/>
            <person name="Gibbs R."/>
        </authorList>
    </citation>
    <scope>NUCLEOTIDE SEQUENCE</scope>
    <source>
        <strain evidence="19">Sampled in the wild</strain>
    </source>
</reference>
<keyword evidence="14" id="KW-0968">Cytoplasmic vesicle</keyword>
<evidence type="ECO:0000256" key="9">
    <source>
        <dbReference type="ARBA" id="ARBA00022989"/>
    </source>
</evidence>
<keyword evidence="13" id="KW-0407">Ion channel</keyword>
<proteinExistence type="inferred from homology"/>
<dbReference type="GO" id="GO:0042734">
    <property type="term" value="C:presynaptic membrane"/>
    <property type="evidence" value="ECO:0007669"/>
    <property type="project" value="UniProtKB-SubCell"/>
</dbReference>
<evidence type="ECO:0000256" key="5">
    <source>
        <dbReference type="ARBA" id="ARBA00022568"/>
    </source>
</evidence>
<keyword evidence="8 18" id="KW-0812">Transmembrane</keyword>
<evidence type="ECO:0000256" key="16">
    <source>
        <dbReference type="ARBA" id="ARBA00046506"/>
    </source>
</evidence>
<comment type="subunit">
    <text evidence="16">Homomultimer. Associates with the dally/ magu complex.</text>
</comment>
<sequence length="272" mass="28613">MSFAEKIGAMMQRPGQDAAQKDDVPWWMKYAGRGLGTVGGLLAIGLGVSMCFGIVLADVGCLLGGIWQMIAGFLVVVVEAPCCCMFIDFVQNISDWVERKPYFYRGAFYCGIALPSVFMCFGFSSIIGSGLIFATGVIYGMMSLGKKGTREDMASAATGTAMSPTSQMPPGGGGPAYQQGGVGGGVGMGGPGDMQHSTLMEDPDFRSYIVKEATVVEMRNNATVELGQDPSLPSTSQANSQLPSSEIKSTLVDNAQPVGISPAPILSHQYEL</sequence>
<keyword evidence="4" id="KW-0813">Transport</keyword>
<dbReference type="AlphaFoldDB" id="A0A8K0KB59"/>
<feature type="transmembrane region" description="Helical" evidence="18">
    <location>
        <begin position="35"/>
        <end position="57"/>
    </location>
</feature>
<accession>A0A8K0KB59</accession>
<evidence type="ECO:0000256" key="3">
    <source>
        <dbReference type="ARBA" id="ARBA00016120"/>
    </source>
</evidence>
<comment type="subcellular location">
    <subcellularLocation>
        <location evidence="1">Cytoplasmic vesicle</location>
        <location evidence="1">Secretory vesicle</location>
        <location evidence="1">Synaptic vesicle membrane</location>
        <topology evidence="1">Multi-pass membrane protein</topology>
    </subcellularLocation>
    <subcellularLocation>
        <location evidence="15">Presynaptic cell membrane</location>
    </subcellularLocation>
</comment>
<evidence type="ECO:0000256" key="11">
    <source>
        <dbReference type="ARBA" id="ARBA00023136"/>
    </source>
</evidence>
<dbReference type="OrthoDB" id="9934994at2759"/>
<keyword evidence="5" id="KW-0109">Calcium transport</keyword>
<keyword evidence="9 18" id="KW-1133">Transmembrane helix</keyword>
<feature type="compositionally biased region" description="Gly residues" evidence="17">
    <location>
        <begin position="170"/>
        <end position="180"/>
    </location>
</feature>
<evidence type="ECO:0000256" key="6">
    <source>
        <dbReference type="ARBA" id="ARBA00022583"/>
    </source>
</evidence>
<dbReference type="SMART" id="SM01077">
    <property type="entry name" value="Cg6151-P"/>
    <property type="match status" value="1"/>
</dbReference>
<dbReference type="Proteomes" id="UP000792457">
    <property type="component" value="Unassembled WGS sequence"/>
</dbReference>
<evidence type="ECO:0000256" key="10">
    <source>
        <dbReference type="ARBA" id="ARBA00023065"/>
    </source>
</evidence>
<evidence type="ECO:0000256" key="4">
    <source>
        <dbReference type="ARBA" id="ARBA00022448"/>
    </source>
</evidence>
<evidence type="ECO:0000256" key="13">
    <source>
        <dbReference type="ARBA" id="ARBA00023303"/>
    </source>
</evidence>
<organism evidence="19 20">
    <name type="scientific">Ladona fulva</name>
    <name type="common">Scarce chaser dragonfly</name>
    <name type="synonym">Libellula fulva</name>
    <dbReference type="NCBI Taxonomy" id="123851"/>
    <lineage>
        <taxon>Eukaryota</taxon>
        <taxon>Metazoa</taxon>
        <taxon>Ecdysozoa</taxon>
        <taxon>Arthropoda</taxon>
        <taxon>Hexapoda</taxon>
        <taxon>Insecta</taxon>
        <taxon>Pterygota</taxon>
        <taxon>Palaeoptera</taxon>
        <taxon>Odonata</taxon>
        <taxon>Epiprocta</taxon>
        <taxon>Anisoptera</taxon>
        <taxon>Libelluloidea</taxon>
        <taxon>Libellulidae</taxon>
        <taxon>Ladona</taxon>
    </lineage>
</organism>
<feature type="region of interest" description="Disordered" evidence="17">
    <location>
        <begin position="160"/>
        <end position="180"/>
    </location>
</feature>
<feature type="transmembrane region" description="Helical" evidence="18">
    <location>
        <begin position="125"/>
        <end position="144"/>
    </location>
</feature>
<dbReference type="GO" id="GO:0006897">
    <property type="term" value="P:endocytosis"/>
    <property type="evidence" value="ECO:0007669"/>
    <property type="project" value="UniProtKB-KW"/>
</dbReference>
<keyword evidence="7" id="KW-0107">Calcium channel</keyword>
<evidence type="ECO:0000256" key="7">
    <source>
        <dbReference type="ARBA" id="ARBA00022673"/>
    </source>
</evidence>
<keyword evidence="10" id="KW-0406">Ion transport</keyword>
<comment type="similarity">
    <text evidence="2">Belongs to the calcium channel flower family.</text>
</comment>
<evidence type="ECO:0000256" key="17">
    <source>
        <dbReference type="SAM" id="MobiDB-lite"/>
    </source>
</evidence>
<keyword evidence="11 18" id="KW-0472">Membrane</keyword>
<evidence type="ECO:0000256" key="12">
    <source>
        <dbReference type="ARBA" id="ARBA00023273"/>
    </source>
</evidence>
<dbReference type="PANTHER" id="PTHR13314:SF2">
    <property type="entry name" value="CALCIUM CHANNEL FLOWER HOMOLOG"/>
    <property type="match status" value="1"/>
</dbReference>
<evidence type="ECO:0000256" key="14">
    <source>
        <dbReference type="ARBA" id="ARBA00023329"/>
    </source>
</evidence>
<gene>
    <name evidence="19" type="ORF">J437_LFUL002969</name>
</gene>